<dbReference type="Pfam" id="PF17667">
    <property type="entry name" value="Pkinase_fungal"/>
    <property type="match status" value="1"/>
</dbReference>
<gene>
    <name evidence="2" type="ORF">BXZ70DRAFT_902862</name>
</gene>
<dbReference type="GO" id="GO:0004672">
    <property type="term" value="F:protein kinase activity"/>
    <property type="evidence" value="ECO:0007669"/>
    <property type="project" value="InterPro"/>
</dbReference>
<reference evidence="2" key="1">
    <citation type="journal article" date="2021" name="New Phytol.">
        <title>Evolutionary innovations through gain and loss of genes in the ectomycorrhizal Boletales.</title>
        <authorList>
            <person name="Wu G."/>
            <person name="Miyauchi S."/>
            <person name="Morin E."/>
            <person name="Kuo A."/>
            <person name="Drula E."/>
            <person name="Varga T."/>
            <person name="Kohler A."/>
            <person name="Feng B."/>
            <person name="Cao Y."/>
            <person name="Lipzen A."/>
            <person name="Daum C."/>
            <person name="Hundley H."/>
            <person name="Pangilinan J."/>
            <person name="Johnson J."/>
            <person name="Barry K."/>
            <person name="LaButti K."/>
            <person name="Ng V."/>
            <person name="Ahrendt S."/>
            <person name="Min B."/>
            <person name="Choi I.G."/>
            <person name="Park H."/>
            <person name="Plett J.M."/>
            <person name="Magnuson J."/>
            <person name="Spatafora J.W."/>
            <person name="Nagy L.G."/>
            <person name="Henrissat B."/>
            <person name="Grigoriev I.V."/>
            <person name="Yang Z.L."/>
            <person name="Xu J."/>
            <person name="Martin F.M."/>
        </authorList>
    </citation>
    <scope>NUCLEOTIDE SEQUENCE</scope>
    <source>
        <strain evidence="2">KKN 215</strain>
    </source>
</reference>
<dbReference type="PANTHER" id="PTHR38248">
    <property type="entry name" value="FUNK1 6"/>
    <property type="match status" value="1"/>
</dbReference>
<dbReference type="OrthoDB" id="3271139at2759"/>
<dbReference type="InterPro" id="IPR011009">
    <property type="entry name" value="Kinase-like_dom_sf"/>
</dbReference>
<organism evidence="2 3">
    <name type="scientific">Cristinia sonorae</name>
    <dbReference type="NCBI Taxonomy" id="1940300"/>
    <lineage>
        <taxon>Eukaryota</taxon>
        <taxon>Fungi</taxon>
        <taxon>Dikarya</taxon>
        <taxon>Basidiomycota</taxon>
        <taxon>Agaricomycotina</taxon>
        <taxon>Agaricomycetes</taxon>
        <taxon>Agaricomycetidae</taxon>
        <taxon>Agaricales</taxon>
        <taxon>Pleurotineae</taxon>
        <taxon>Stephanosporaceae</taxon>
        <taxon>Cristinia</taxon>
    </lineage>
</organism>
<name>A0A8K0XJL0_9AGAR</name>
<evidence type="ECO:0000313" key="2">
    <source>
        <dbReference type="EMBL" id="KAH8073802.1"/>
    </source>
</evidence>
<dbReference type="AlphaFoldDB" id="A0A8K0XJL0"/>
<comment type="caution">
    <text evidence="2">The sequence shown here is derived from an EMBL/GenBank/DDBJ whole genome shotgun (WGS) entry which is preliminary data.</text>
</comment>
<proteinExistence type="predicted"/>
<dbReference type="InterPro" id="IPR040976">
    <property type="entry name" value="Pkinase_fungal"/>
</dbReference>
<evidence type="ECO:0000259" key="1">
    <source>
        <dbReference type="Pfam" id="PF17667"/>
    </source>
</evidence>
<dbReference type="EMBL" id="JAEVFJ010000073">
    <property type="protein sequence ID" value="KAH8073802.1"/>
    <property type="molecule type" value="Genomic_DNA"/>
</dbReference>
<dbReference type="PROSITE" id="PS00109">
    <property type="entry name" value="PROTEIN_KINASE_TYR"/>
    <property type="match status" value="1"/>
</dbReference>
<dbReference type="Proteomes" id="UP000813824">
    <property type="component" value="Unassembled WGS sequence"/>
</dbReference>
<dbReference type="PANTHER" id="PTHR38248:SF2">
    <property type="entry name" value="FUNK1 11"/>
    <property type="match status" value="1"/>
</dbReference>
<dbReference type="InterPro" id="IPR008266">
    <property type="entry name" value="Tyr_kinase_AS"/>
</dbReference>
<evidence type="ECO:0000313" key="3">
    <source>
        <dbReference type="Proteomes" id="UP000813824"/>
    </source>
</evidence>
<dbReference type="SUPFAM" id="SSF56112">
    <property type="entry name" value="Protein kinase-like (PK-like)"/>
    <property type="match status" value="1"/>
</dbReference>
<accession>A0A8K0XJL0</accession>
<dbReference type="Gene3D" id="1.10.510.10">
    <property type="entry name" value="Transferase(Phosphotransferase) domain 1"/>
    <property type="match status" value="1"/>
</dbReference>
<sequence>PHKPLTSSNNWASGGQYYTSSSMRSVVREEFDGRVCKNDESVFRRLGIDQVSNAFSKAYCEAHQSSNQEALQELNKIASAAVSRRVRSRLAKADDPTASLDEQAKGLGWEVNMYPHLQRLCNSIVNFQSELDASAARHITIAPNREFKGAEHTTGFPKVNPDGTGSSVVACDSWLSVDWFLDVKPRVDQGVATKETTIPEAVCQGADYSRLHMSSRPFQLFSVGLLIFGLKFMVGIFDRDGITFSPVYDLNANLETFVKVIRRLVSPRLTAIDLGLDPTVFQLPSAHPLHTALRPTATSLGVSANFPAFIVRCPKELNRMDNGGVHKQWTLVPWVTIGPPIWVSLSLIGRETNIWRVAPVQWVSGAWTFVSDGTLSILKNSWRNSQRTGEAVIYGSLRIHPPGVARCTQGGDVVFPDARAVISGYNLRTLPAIQEALYMEEYRQPESPSGDGQPTSVLHRLILQTIGRPLWDFVSYMELLQAFRAAVAGELCHQQLVDQGILHRDISAGNIMISAGTPNPGERGFLMDLEFAKIAELVHVVSGEGGPTRTTWTTPKRGVQMTGTVQFMAREILDSVKNQKPIEHQEHHDLESFAWVFAYVVLRRLLRDAKSKDQNLSNDAQVAINAKFEQSFGGLNLSAVILQRDSLGAFELDPGYIPEPLKEFVIALGYQVRANYHRTTVADVYAAHIPLPPVRKMTHLSLLSLIDATINEMARKEQIGFMISL</sequence>
<feature type="non-terminal residue" evidence="2">
    <location>
        <position position="725"/>
    </location>
</feature>
<keyword evidence="3" id="KW-1185">Reference proteome</keyword>
<feature type="domain" description="Fungal-type protein kinase" evidence="1">
    <location>
        <begin position="194"/>
        <end position="601"/>
    </location>
</feature>
<protein>
    <recommendedName>
        <fullName evidence="1">Fungal-type protein kinase domain-containing protein</fullName>
    </recommendedName>
</protein>